<name>A0ABT9PSY5_9HYPH</name>
<evidence type="ECO:0000313" key="2">
    <source>
        <dbReference type="Proteomes" id="UP001241472"/>
    </source>
</evidence>
<protein>
    <submittedName>
        <fullName evidence="1">Uncharacterized protein</fullName>
    </submittedName>
</protein>
<reference evidence="1 2" key="1">
    <citation type="submission" date="2023-07" db="EMBL/GenBank/DDBJ databases">
        <title>Sorghum-associated microbial communities from plants grown in Nebraska, USA.</title>
        <authorList>
            <person name="Schachtman D."/>
        </authorList>
    </citation>
    <scope>NUCLEOTIDE SEQUENCE [LARGE SCALE GENOMIC DNA]</scope>
    <source>
        <strain evidence="1 2">DS1307</strain>
    </source>
</reference>
<keyword evidence="2" id="KW-1185">Reference proteome</keyword>
<dbReference type="RefSeq" id="WP_306834410.1">
    <property type="nucleotide sequence ID" value="NZ_JAUSRF010000006.1"/>
</dbReference>
<organism evidence="1 2">
    <name type="scientific">Neorhizobium huautlense</name>
    <dbReference type="NCBI Taxonomy" id="67774"/>
    <lineage>
        <taxon>Bacteria</taxon>
        <taxon>Pseudomonadati</taxon>
        <taxon>Pseudomonadota</taxon>
        <taxon>Alphaproteobacteria</taxon>
        <taxon>Hyphomicrobiales</taxon>
        <taxon>Rhizobiaceae</taxon>
        <taxon>Rhizobium/Agrobacterium group</taxon>
        <taxon>Neorhizobium</taxon>
    </lineage>
</organism>
<comment type="caution">
    <text evidence="1">The sequence shown here is derived from an EMBL/GenBank/DDBJ whole genome shotgun (WGS) entry which is preliminary data.</text>
</comment>
<proteinExistence type="predicted"/>
<dbReference type="Proteomes" id="UP001241472">
    <property type="component" value="Unassembled WGS sequence"/>
</dbReference>
<accession>A0ABT9PSY5</accession>
<dbReference type="EMBL" id="JAUSRF010000006">
    <property type="protein sequence ID" value="MDP9837572.1"/>
    <property type="molecule type" value="Genomic_DNA"/>
</dbReference>
<evidence type="ECO:0000313" key="1">
    <source>
        <dbReference type="EMBL" id="MDP9837572.1"/>
    </source>
</evidence>
<gene>
    <name evidence="1" type="ORF">J2T09_002324</name>
</gene>
<sequence length="175" mass="19947">MNLDVARALYPEAKELTGLISEEWLESYNLGEGRAEICLRDTLTGEVYPIAQVLPTCTFDDRRLMFKAPALLRAVVTVCEAAFVEIRRLKPTQKGPDPKDFAAEVSMKCANDHAFRRYLIECHDLKDAGDTERVKSRVRSVLAVSSLKELNDDRDAGARWVSLRTNFKTWLRDKR</sequence>